<accession>A0AAV7ZP92</accession>
<dbReference type="EMBL" id="JAOAOG010000286">
    <property type="protein sequence ID" value="KAJ6233015.1"/>
    <property type="molecule type" value="Genomic_DNA"/>
</dbReference>
<feature type="domain" description="Phosphatidylinositol N-acetylglucosaminyltransferase subunit H conserved" evidence="4">
    <location>
        <begin position="83"/>
        <end position="146"/>
    </location>
</feature>
<dbReference type="GO" id="GO:0016757">
    <property type="term" value="F:glycosyltransferase activity"/>
    <property type="evidence" value="ECO:0007669"/>
    <property type="project" value="UniProtKB-KW"/>
</dbReference>
<dbReference type="Pfam" id="PF10181">
    <property type="entry name" value="PIG-H"/>
    <property type="match status" value="1"/>
</dbReference>
<dbReference type="PANTHER" id="PTHR15231">
    <property type="entry name" value="PHOSPHATIDYLINOSITOL N-ACETYLGLUCOSAMINYLTRANSFERASE SUBUNIT H"/>
    <property type="match status" value="1"/>
</dbReference>
<comment type="similarity">
    <text evidence="2">Belongs to the PIGH family.</text>
</comment>
<evidence type="ECO:0000313" key="8">
    <source>
        <dbReference type="Proteomes" id="UP001150062"/>
    </source>
</evidence>
<comment type="caution">
    <text evidence="5">The sequence shown here is derived from an EMBL/GenBank/DDBJ whole genome shotgun (WGS) entry which is preliminary data.</text>
</comment>
<evidence type="ECO:0000313" key="6">
    <source>
        <dbReference type="EMBL" id="KAJ6233015.1"/>
    </source>
</evidence>
<dbReference type="InterPro" id="IPR019328">
    <property type="entry name" value="PIGH-H_dom"/>
</dbReference>
<keyword evidence="5" id="KW-0808">Transferase</keyword>
<dbReference type="PANTHER" id="PTHR15231:SF1">
    <property type="entry name" value="PHOSPHATIDYLINOSITOL N-ACETYLGLUCOSAMINYLTRANSFERASE SUBUNIT H"/>
    <property type="match status" value="1"/>
</dbReference>
<evidence type="ECO:0000256" key="2">
    <source>
        <dbReference type="ARBA" id="ARBA00009610"/>
    </source>
</evidence>
<reference evidence="6" key="1">
    <citation type="submission" date="2022-08" db="EMBL/GenBank/DDBJ databases">
        <title>Novel sulfate-reducing endosymbionts in the free-living metamonad Anaeramoeba.</title>
        <authorList>
            <person name="Jerlstrom-Hultqvist J."/>
            <person name="Cepicka I."/>
            <person name="Gallot-Lavallee L."/>
            <person name="Salas-Leiva D."/>
            <person name="Curtis B.A."/>
            <person name="Zahonova K."/>
            <person name="Pipaliya S."/>
            <person name="Dacks J."/>
            <person name="Roger A.J."/>
        </authorList>
    </citation>
    <scope>NUCLEOTIDE SEQUENCE</scope>
    <source>
        <strain evidence="6">Schooner1</strain>
    </source>
</reference>
<keyword evidence="5" id="KW-0328">Glycosyltransferase</keyword>
<dbReference type="Proteomes" id="UP001150062">
    <property type="component" value="Unassembled WGS sequence"/>
</dbReference>
<proteinExistence type="inferred from homology"/>
<dbReference type="GO" id="GO:0000506">
    <property type="term" value="C:glycosylphosphatidylinositol-N-acetylglucosaminyltransferase (GPI-GnT) complex"/>
    <property type="evidence" value="ECO:0007669"/>
    <property type="project" value="InterPro"/>
</dbReference>
<dbReference type="InterPro" id="IPR044215">
    <property type="entry name" value="PIG-H"/>
</dbReference>
<evidence type="ECO:0000256" key="1">
    <source>
        <dbReference type="ARBA" id="ARBA00004687"/>
    </source>
</evidence>
<dbReference type="GO" id="GO:0006506">
    <property type="term" value="P:GPI anchor biosynthetic process"/>
    <property type="evidence" value="ECO:0007669"/>
    <property type="project" value="InterPro"/>
</dbReference>
<comment type="pathway">
    <text evidence="1">Glycolipid biosynthesis; glycosylphosphatidylinositol-anchor biosynthesis.</text>
</comment>
<organism evidence="5 7">
    <name type="scientific">Anaeramoeba flamelloides</name>
    <dbReference type="NCBI Taxonomy" id="1746091"/>
    <lineage>
        <taxon>Eukaryota</taxon>
        <taxon>Metamonada</taxon>
        <taxon>Anaeramoebidae</taxon>
        <taxon>Anaeramoeba</taxon>
    </lineage>
</organism>
<protein>
    <submittedName>
        <fullName evidence="5">Phosphatidylinositol n-acetylglucosaminyltransferase subunit h</fullName>
    </submittedName>
</protein>
<evidence type="ECO:0000313" key="7">
    <source>
        <dbReference type="Proteomes" id="UP001146793"/>
    </source>
</evidence>
<reference evidence="5" key="2">
    <citation type="submission" date="2022-08" db="EMBL/GenBank/DDBJ databases">
        <title>Novel sulphate-reducing endosymbionts in the free-living metamonad Anaeramoeba.</title>
        <authorList>
            <person name="Jerlstrom-Hultqvist J."/>
            <person name="Cepicka I."/>
            <person name="Gallot-Lavallee L."/>
            <person name="Salas-Leiva D."/>
            <person name="Curtis B.A."/>
            <person name="Zahonova K."/>
            <person name="Pipaliya S."/>
            <person name="Dacks J."/>
            <person name="Roger A.J."/>
        </authorList>
    </citation>
    <scope>NUCLEOTIDE SEQUENCE</scope>
    <source>
        <strain evidence="5">Busselton2</strain>
    </source>
</reference>
<keyword evidence="3" id="KW-1133">Transmembrane helix</keyword>
<keyword evidence="3" id="KW-0472">Membrane</keyword>
<feature type="transmembrane region" description="Helical" evidence="3">
    <location>
        <begin position="57"/>
        <end position="78"/>
    </location>
</feature>
<dbReference type="Proteomes" id="UP001146793">
    <property type="component" value="Unassembled WGS sequence"/>
</dbReference>
<feature type="transmembrane region" description="Helical" evidence="3">
    <location>
        <begin position="32"/>
        <end position="51"/>
    </location>
</feature>
<keyword evidence="3" id="KW-0812">Transmembrane</keyword>
<dbReference type="AlphaFoldDB" id="A0AAV7ZP92"/>
<evidence type="ECO:0000256" key="3">
    <source>
        <dbReference type="SAM" id="Phobius"/>
    </source>
</evidence>
<name>A0AAV7ZP92_9EUKA</name>
<evidence type="ECO:0000259" key="4">
    <source>
        <dbReference type="Pfam" id="PF10181"/>
    </source>
</evidence>
<sequence>MLSLQNLSVERNVINDDAIEFKLRTKNKLFQLFDKIFVVFAFLLLLMQSIVNQKLMFGKLTIILIIVPVLRVFVRLFFVCEESLLLIRGMGIQLKKKCYNGSTSIKFLEKAKIQDVVINEGYYLQQTIYYLAFMVEGEKDLVLPFESLYPHLPVLLLIYKKFKKIIMEEQNN</sequence>
<dbReference type="EMBL" id="JANTQA010000026">
    <property type="protein sequence ID" value="KAJ3442954.1"/>
    <property type="molecule type" value="Genomic_DNA"/>
</dbReference>
<keyword evidence="8" id="KW-1185">Reference proteome</keyword>
<evidence type="ECO:0000313" key="5">
    <source>
        <dbReference type="EMBL" id="KAJ3442954.1"/>
    </source>
</evidence>
<gene>
    <name evidence="5" type="ORF">M0812_12707</name>
    <name evidence="6" type="ORF">M0813_04298</name>
</gene>